<dbReference type="Gene3D" id="1.10.530.10">
    <property type="match status" value="1"/>
</dbReference>
<keyword evidence="1" id="KW-0472">Membrane</keyword>
<evidence type="ECO:0000256" key="1">
    <source>
        <dbReference type="SAM" id="Phobius"/>
    </source>
</evidence>
<evidence type="ECO:0000313" key="4">
    <source>
        <dbReference type="Proteomes" id="UP000502298"/>
    </source>
</evidence>
<dbReference type="RefSeq" id="WP_168918436.1">
    <property type="nucleotide sequence ID" value="NZ_CP050804.1"/>
</dbReference>
<dbReference type="Gene3D" id="3.90.1720.10">
    <property type="entry name" value="endopeptidase domain like (from Nostoc punctiforme)"/>
    <property type="match status" value="1"/>
</dbReference>
<dbReference type="InterPro" id="IPR038765">
    <property type="entry name" value="Papain-like_cys_pep_sf"/>
</dbReference>
<protein>
    <submittedName>
        <fullName evidence="3">Transglycosylase SLT domain-containing protein</fullName>
    </submittedName>
</protein>
<evidence type="ECO:0000259" key="2">
    <source>
        <dbReference type="PROSITE" id="PS50911"/>
    </source>
</evidence>
<gene>
    <name evidence="3" type="ORF">HC352_08365</name>
</gene>
<dbReference type="PANTHER" id="PTHR37423:SF2">
    <property type="entry name" value="MEMBRANE-BOUND LYTIC MUREIN TRANSGLYCOSYLASE C"/>
    <property type="match status" value="1"/>
</dbReference>
<dbReference type="SUPFAM" id="SSF53955">
    <property type="entry name" value="Lysozyme-like"/>
    <property type="match status" value="1"/>
</dbReference>
<keyword evidence="1" id="KW-0812">Transmembrane</keyword>
<feature type="domain" description="Peptidase C51" evidence="2">
    <location>
        <begin position="391"/>
        <end position="540"/>
    </location>
</feature>
<dbReference type="CDD" id="cd13399">
    <property type="entry name" value="Slt35-like"/>
    <property type="match status" value="1"/>
</dbReference>
<dbReference type="SUPFAM" id="SSF54001">
    <property type="entry name" value="Cysteine proteinases"/>
    <property type="match status" value="1"/>
</dbReference>
<accession>A0A6H2EN74</accession>
<dbReference type="InterPro" id="IPR008258">
    <property type="entry name" value="Transglycosylase_SLT_dom_1"/>
</dbReference>
<name>A0A6H2EN74_9ACTO</name>
<keyword evidence="4" id="KW-1185">Reference proteome</keyword>
<reference evidence="3 4" key="1">
    <citation type="submission" date="2020-03" db="EMBL/GenBank/DDBJ databases">
        <title>Complete genome of Arcanobacterium buesumensis sp. nov. strain 2701.</title>
        <authorList>
            <person name="Borowiak M."/>
            <person name="Alssahen M."/>
            <person name="Laemmler C."/>
            <person name="Malorny B."/>
            <person name="Hassan A."/>
            <person name="Prenger-Berninghoff E."/>
            <person name="Ploetz M."/>
            <person name="Abdulmawjood A."/>
        </authorList>
    </citation>
    <scope>NUCLEOTIDE SEQUENCE [LARGE SCALE GENOMIC DNA]</scope>
    <source>
        <strain evidence="3 4">2701</strain>
    </source>
</reference>
<keyword evidence="1" id="KW-1133">Transmembrane helix</keyword>
<dbReference type="AlphaFoldDB" id="A0A6H2EN74"/>
<proteinExistence type="predicted"/>
<dbReference type="InterPro" id="IPR023346">
    <property type="entry name" value="Lysozyme-like_dom_sf"/>
</dbReference>
<dbReference type="EMBL" id="CP050804">
    <property type="protein sequence ID" value="QJC22514.1"/>
    <property type="molecule type" value="Genomic_DNA"/>
</dbReference>
<dbReference type="Pfam" id="PF01464">
    <property type="entry name" value="SLT"/>
    <property type="match status" value="1"/>
</dbReference>
<dbReference type="Proteomes" id="UP000502298">
    <property type="component" value="Chromosome"/>
</dbReference>
<sequence length="547" mass="58088">MARFREVGSVNLVSQHVRRDISPFRPPEYLSKASAIKNAKRVGKAGKAIGKTGVFVGGKAYGGLKTGAKYSHVHIKDGQSTTDDGSDTIKSILSQFGSRRAANGARLSTSASKFVARTGWKGVKKAGSSAGRAAKRNMRVAKQQGRRTAAKTGIGKTRASFVNRSAEAVTKVTMAVMQRVATALASATTPIIMAIVSVVVALMALVSILPSWITGMYLEEQKKSELAVNVPPQYAKYVLDAGSICPEVTPSIIAAQIDTESGWNPKAQSPVGAQGISQFMPGTWASVGRDGNGDGKADPFDPADAIISQGHYMCGQVEALKRHGLSGSIDLALAAYNAGLGNVLTFHGIPPFAETQNYVKRIKELAAAKYAVVSAGSVGGAGDDYPWKDLVRDAAGNVGGSYNTPNYETRYYYGNCTDFVFWRVNRDMGVTYQGKNTQWHYTYQFLTPAGGNGSQWGDPGNMPGWGTVRLPEKAKPGDVISFKPGAFGSSAQFGHVAYVSSVAPDGTITTENYGGGEYYVRVLPAQQLRPLMNAGQVIIRHNPALGG</sequence>
<evidence type="ECO:0000313" key="3">
    <source>
        <dbReference type="EMBL" id="QJC22514.1"/>
    </source>
</evidence>
<dbReference type="PANTHER" id="PTHR37423">
    <property type="entry name" value="SOLUBLE LYTIC MUREIN TRANSGLYCOSYLASE-RELATED"/>
    <property type="match status" value="1"/>
</dbReference>
<dbReference type="InterPro" id="IPR007921">
    <property type="entry name" value="CHAP_dom"/>
</dbReference>
<dbReference type="KEGG" id="arca:HC352_08365"/>
<organism evidence="3 4">
    <name type="scientific">Arcanobacterium buesumense</name>
    <dbReference type="NCBI Taxonomy" id="2722751"/>
    <lineage>
        <taxon>Bacteria</taxon>
        <taxon>Bacillati</taxon>
        <taxon>Actinomycetota</taxon>
        <taxon>Actinomycetes</taxon>
        <taxon>Actinomycetales</taxon>
        <taxon>Actinomycetaceae</taxon>
        <taxon>Arcanobacterium</taxon>
    </lineage>
</organism>
<dbReference type="Pfam" id="PF05257">
    <property type="entry name" value="CHAP"/>
    <property type="match status" value="1"/>
</dbReference>
<dbReference type="PROSITE" id="PS50911">
    <property type="entry name" value="CHAP"/>
    <property type="match status" value="1"/>
</dbReference>
<feature type="transmembrane region" description="Helical" evidence="1">
    <location>
        <begin position="191"/>
        <end position="213"/>
    </location>
</feature>